<dbReference type="Pfam" id="PF00881">
    <property type="entry name" value="Nitroreductase"/>
    <property type="match status" value="1"/>
</dbReference>
<evidence type="ECO:0000256" key="4">
    <source>
        <dbReference type="ARBA" id="ARBA00023002"/>
    </source>
</evidence>
<evidence type="ECO:0000256" key="5">
    <source>
        <dbReference type="PIRNR" id="PIRNR005426"/>
    </source>
</evidence>
<keyword evidence="5" id="KW-0521">NADP</keyword>
<name>A0A240E6Q9_9GAMM</name>
<accession>A0A240E6Q9</accession>
<dbReference type="PANTHER" id="PTHR43425:SF2">
    <property type="entry name" value="OXYGEN-INSENSITIVE NADPH NITROREDUCTASE"/>
    <property type="match status" value="1"/>
</dbReference>
<evidence type="ECO:0000256" key="3">
    <source>
        <dbReference type="ARBA" id="ARBA00022643"/>
    </source>
</evidence>
<dbReference type="InterPro" id="IPR029479">
    <property type="entry name" value="Nitroreductase"/>
</dbReference>
<organism evidence="7 8">
    <name type="scientific">Acinetobacter puyangensis</name>
    <dbReference type="NCBI Taxonomy" id="1096779"/>
    <lineage>
        <taxon>Bacteria</taxon>
        <taxon>Pseudomonadati</taxon>
        <taxon>Pseudomonadota</taxon>
        <taxon>Gammaproteobacteria</taxon>
        <taxon>Moraxellales</taxon>
        <taxon>Moraxellaceae</taxon>
        <taxon>Acinetobacter</taxon>
    </lineage>
</organism>
<gene>
    <name evidence="7" type="ORF">SAMN05421731_103196</name>
</gene>
<dbReference type="PANTHER" id="PTHR43425">
    <property type="entry name" value="OXYGEN-INSENSITIVE NADPH NITROREDUCTASE"/>
    <property type="match status" value="1"/>
</dbReference>
<dbReference type="Proteomes" id="UP000219042">
    <property type="component" value="Unassembled WGS sequence"/>
</dbReference>
<protein>
    <submittedName>
        <fullName evidence="7">Nitroreductase</fullName>
    </submittedName>
</protein>
<dbReference type="SUPFAM" id="SSF55469">
    <property type="entry name" value="FMN-dependent nitroreductase-like"/>
    <property type="match status" value="1"/>
</dbReference>
<dbReference type="GO" id="GO:0016491">
    <property type="term" value="F:oxidoreductase activity"/>
    <property type="evidence" value="ECO:0007669"/>
    <property type="project" value="UniProtKB-UniRule"/>
</dbReference>
<keyword evidence="4 5" id="KW-0560">Oxidoreductase</keyword>
<keyword evidence="2 5" id="KW-0285">Flavoprotein</keyword>
<feature type="domain" description="Nitroreductase" evidence="6">
    <location>
        <begin position="41"/>
        <end position="199"/>
    </location>
</feature>
<evidence type="ECO:0000313" key="7">
    <source>
        <dbReference type="EMBL" id="SNX44458.1"/>
    </source>
</evidence>
<reference evidence="8" key="1">
    <citation type="submission" date="2016-09" db="EMBL/GenBank/DDBJ databases">
        <authorList>
            <person name="Varghese N."/>
            <person name="Submissions S."/>
        </authorList>
    </citation>
    <scope>NUCLEOTIDE SEQUENCE [LARGE SCALE GENOMIC DNA]</scope>
    <source>
        <strain evidence="8">ANC 4466</strain>
    </source>
</reference>
<dbReference type="PIRSF" id="PIRSF005426">
    <property type="entry name" value="Frp"/>
    <property type="match status" value="1"/>
</dbReference>
<dbReference type="InterPro" id="IPR000415">
    <property type="entry name" value="Nitroreductase-like"/>
</dbReference>
<dbReference type="AlphaFoldDB" id="A0A240E6Q9"/>
<evidence type="ECO:0000256" key="1">
    <source>
        <dbReference type="ARBA" id="ARBA00008366"/>
    </source>
</evidence>
<keyword evidence="3 5" id="KW-0288">FMN</keyword>
<evidence type="ECO:0000313" key="8">
    <source>
        <dbReference type="Proteomes" id="UP000219042"/>
    </source>
</evidence>
<dbReference type="Gene3D" id="3.40.109.10">
    <property type="entry name" value="NADH Oxidase"/>
    <property type="match status" value="1"/>
</dbReference>
<dbReference type="EMBL" id="OANT01000003">
    <property type="protein sequence ID" value="SNX44458.1"/>
    <property type="molecule type" value="Genomic_DNA"/>
</dbReference>
<dbReference type="RefSeq" id="WP_097078708.1">
    <property type="nucleotide sequence ID" value="NZ_BAABHT010000001.1"/>
</dbReference>
<dbReference type="InterPro" id="IPR016446">
    <property type="entry name" value="Flavin_OxRdtase_Frp"/>
</dbReference>
<evidence type="ECO:0000259" key="6">
    <source>
        <dbReference type="Pfam" id="PF00881"/>
    </source>
</evidence>
<proteinExistence type="inferred from homology"/>
<comment type="similarity">
    <text evidence="1 5">Belongs to the flavin oxidoreductase frp family.</text>
</comment>
<sequence>MTTLQPLLQQRYGNSQSLPDVFQHADLSDFDNAVLTTLLSHASLRHFSDRTVSAEVLSVLIAAAQSASTSSNLQAWSVIAVQDPTHKAQLSQLAANQAFIREAPLFLIWTIDLHRPTEVIELAQPDGAVEQALGLESVDSLLIGTIDAALAAQNLTIAAHSLGLGSVYVGAIRNNLEEIINLLKLPKGVIPVFGLAVGYPQDHLQKSIKPRLPQRVILHHEVYQTDNDLDETALGHYEAILNQFQIQAGQAQDRWRDKVWQRLNALHGRERLAATFNQQGLNIFSEKKDK</sequence>
<dbReference type="OrthoDB" id="3181400at2"/>
<evidence type="ECO:0000256" key="2">
    <source>
        <dbReference type="ARBA" id="ARBA00022630"/>
    </source>
</evidence>
<keyword evidence="8" id="KW-1185">Reference proteome</keyword>